<dbReference type="PANTHER" id="PTHR43489:SF1">
    <property type="entry name" value="L-RIBULOSE-5-PHOSPHATE 3-EPIMERASE SGBU-RELATED"/>
    <property type="match status" value="1"/>
</dbReference>
<dbReference type="EMBL" id="UINC01099527">
    <property type="protein sequence ID" value="SVC58869.1"/>
    <property type="molecule type" value="Genomic_DNA"/>
</dbReference>
<dbReference type="PANTHER" id="PTHR43489">
    <property type="entry name" value="ISOMERASE"/>
    <property type="match status" value="1"/>
</dbReference>
<dbReference type="GO" id="GO:0019852">
    <property type="term" value="P:L-ascorbic acid metabolic process"/>
    <property type="evidence" value="ECO:0007669"/>
    <property type="project" value="TreeGrafter"/>
</dbReference>
<gene>
    <name evidence="3" type="ORF">METZ01_LOCUS311723</name>
</gene>
<name>A0A382NCI6_9ZZZZ</name>
<reference evidence="3" key="1">
    <citation type="submission" date="2018-05" db="EMBL/GenBank/DDBJ databases">
        <authorList>
            <person name="Lanie J.A."/>
            <person name="Ng W.-L."/>
            <person name="Kazmierczak K.M."/>
            <person name="Andrzejewski T.M."/>
            <person name="Davidsen T.M."/>
            <person name="Wayne K.J."/>
            <person name="Tettelin H."/>
            <person name="Glass J.I."/>
            <person name="Rusch D."/>
            <person name="Podicherti R."/>
            <person name="Tsui H.-C.T."/>
            <person name="Winkler M.E."/>
        </authorList>
    </citation>
    <scope>NUCLEOTIDE SEQUENCE</scope>
</reference>
<feature type="domain" description="Xylose isomerase-like TIM barrel" evidence="2">
    <location>
        <begin position="32"/>
        <end position="265"/>
    </location>
</feature>
<proteinExistence type="predicted"/>
<dbReference type="Pfam" id="PF01261">
    <property type="entry name" value="AP_endonuc_2"/>
    <property type="match status" value="1"/>
</dbReference>
<dbReference type="GO" id="GO:0034015">
    <property type="term" value="F:L-ribulose-5-phosphate 3-epimerase activity"/>
    <property type="evidence" value="ECO:0007669"/>
    <property type="project" value="TreeGrafter"/>
</dbReference>
<dbReference type="InterPro" id="IPR050417">
    <property type="entry name" value="Sugar_Epim/Isomerase"/>
</dbReference>
<dbReference type="SUPFAM" id="SSF51658">
    <property type="entry name" value="Xylose isomerase-like"/>
    <property type="match status" value="1"/>
</dbReference>
<evidence type="ECO:0000259" key="2">
    <source>
        <dbReference type="Pfam" id="PF01261"/>
    </source>
</evidence>
<evidence type="ECO:0000256" key="1">
    <source>
        <dbReference type="ARBA" id="ARBA00023235"/>
    </source>
</evidence>
<keyword evidence="1" id="KW-0413">Isomerase</keyword>
<dbReference type="AlphaFoldDB" id="A0A382NCI6"/>
<evidence type="ECO:0000313" key="3">
    <source>
        <dbReference type="EMBL" id="SVC58869.1"/>
    </source>
</evidence>
<dbReference type="InterPro" id="IPR036237">
    <property type="entry name" value="Xyl_isomerase-like_sf"/>
</dbReference>
<organism evidence="3">
    <name type="scientific">marine metagenome</name>
    <dbReference type="NCBI Taxonomy" id="408172"/>
    <lineage>
        <taxon>unclassified sequences</taxon>
        <taxon>metagenomes</taxon>
        <taxon>ecological metagenomes</taxon>
    </lineage>
</organism>
<dbReference type="InterPro" id="IPR013022">
    <property type="entry name" value="Xyl_isomerase-like_TIM-brl"/>
</dbReference>
<accession>A0A382NCI6</accession>
<protein>
    <recommendedName>
        <fullName evidence="2">Xylose isomerase-like TIM barrel domain-containing protein</fullName>
    </recommendedName>
</protein>
<dbReference type="Gene3D" id="3.20.20.150">
    <property type="entry name" value="Divalent-metal-dependent TIM barrel enzymes"/>
    <property type="match status" value="1"/>
</dbReference>
<sequence length="278" mass="31602">MRIGIMQGRLSNKQGKPLQSFPWNSWKEEFVRAHSIGFKQIEWLVDGVNDDDNPIASVNGRKEISLLSIKYDVSINSLCAHALIDGKLLSNGRNQKDALEKFSKILFWASEARIEYVILPVMDAMSIQTAESKERLRKVLHEVVDTYTPKVLLESDLSAIQLKEFLDEVDLENIGVLYDLGNATAMGFDIESELKLLYPLIEEVHIKDRYINNGSSDRLGMANTSFDKAIQILQKSFWNGSLVLETPVFDNWKDEAEANFSFTKNLVDSVTQNIENRL</sequence>